<keyword evidence="4" id="KW-1185">Reference proteome</keyword>
<dbReference type="EMBL" id="JANYMP010000005">
    <property type="protein sequence ID" value="MCS7477899.1"/>
    <property type="molecule type" value="Genomic_DNA"/>
</dbReference>
<name>A0A9X2ZZW4_9PSEU</name>
<keyword evidence="3" id="KW-0547">Nucleotide-binding</keyword>
<feature type="domain" description="Histidine kinase/HSP90-like ATPase" evidence="2">
    <location>
        <begin position="22"/>
        <end position="129"/>
    </location>
</feature>
<dbReference type="Pfam" id="PF13581">
    <property type="entry name" value="HATPase_c_2"/>
    <property type="match status" value="1"/>
</dbReference>
<organism evidence="3 4">
    <name type="scientific">Umezawaea endophytica</name>
    <dbReference type="NCBI Taxonomy" id="1654476"/>
    <lineage>
        <taxon>Bacteria</taxon>
        <taxon>Bacillati</taxon>
        <taxon>Actinomycetota</taxon>
        <taxon>Actinomycetes</taxon>
        <taxon>Pseudonocardiales</taxon>
        <taxon>Pseudonocardiaceae</taxon>
        <taxon>Umezawaea</taxon>
    </lineage>
</organism>
<accession>A0A9X2ZZW4</accession>
<dbReference type="AlphaFoldDB" id="A0A9X2ZZW4"/>
<dbReference type="InterPro" id="IPR050267">
    <property type="entry name" value="Anti-sigma-factor_SerPK"/>
</dbReference>
<evidence type="ECO:0000313" key="4">
    <source>
        <dbReference type="Proteomes" id="UP001141259"/>
    </source>
</evidence>
<keyword evidence="1" id="KW-0723">Serine/threonine-protein kinase</keyword>
<protein>
    <submittedName>
        <fullName evidence="3">ATP-binding protein</fullName>
    </submittedName>
</protein>
<sequence>MDTTGTPSRPALSVDLREWTKAPLHELRRLVRAALHREDPDCVTDAELVVTELVSNAYDHGRRPGHLHLWLLGDPATVRIEVDDASRDNLPVLGRSRLNAMRGRGLVMVDRLSRKWGVTLGRVGKTVWAELSCSLALAT</sequence>
<proteinExistence type="predicted"/>
<dbReference type="PANTHER" id="PTHR35526">
    <property type="entry name" value="ANTI-SIGMA-F FACTOR RSBW-RELATED"/>
    <property type="match status" value="1"/>
</dbReference>
<evidence type="ECO:0000256" key="1">
    <source>
        <dbReference type="ARBA" id="ARBA00022527"/>
    </source>
</evidence>
<evidence type="ECO:0000259" key="2">
    <source>
        <dbReference type="Pfam" id="PF13581"/>
    </source>
</evidence>
<dbReference type="GO" id="GO:0005524">
    <property type="term" value="F:ATP binding"/>
    <property type="evidence" value="ECO:0007669"/>
    <property type="project" value="UniProtKB-KW"/>
</dbReference>
<dbReference type="PANTHER" id="PTHR35526:SF3">
    <property type="entry name" value="ANTI-SIGMA-F FACTOR RSBW"/>
    <property type="match status" value="1"/>
</dbReference>
<keyword evidence="1" id="KW-0418">Kinase</keyword>
<gene>
    <name evidence="3" type="ORF">NZH93_13630</name>
</gene>
<dbReference type="Proteomes" id="UP001141259">
    <property type="component" value="Unassembled WGS sequence"/>
</dbReference>
<dbReference type="InterPro" id="IPR036890">
    <property type="entry name" value="HATPase_C_sf"/>
</dbReference>
<keyword evidence="3" id="KW-0067">ATP-binding</keyword>
<dbReference type="SUPFAM" id="SSF55874">
    <property type="entry name" value="ATPase domain of HSP90 chaperone/DNA topoisomerase II/histidine kinase"/>
    <property type="match status" value="1"/>
</dbReference>
<evidence type="ECO:0000313" key="3">
    <source>
        <dbReference type="EMBL" id="MCS7477899.1"/>
    </source>
</evidence>
<dbReference type="Gene3D" id="3.30.565.10">
    <property type="entry name" value="Histidine kinase-like ATPase, C-terminal domain"/>
    <property type="match status" value="1"/>
</dbReference>
<reference evidence="3" key="1">
    <citation type="submission" date="2022-08" db="EMBL/GenBank/DDBJ databases">
        <authorList>
            <person name="Tistechok S."/>
            <person name="Samborskyy M."/>
            <person name="Roman I."/>
        </authorList>
    </citation>
    <scope>NUCLEOTIDE SEQUENCE</scope>
    <source>
        <strain evidence="3">DSM 103496</strain>
    </source>
</reference>
<dbReference type="CDD" id="cd16936">
    <property type="entry name" value="HATPase_RsbW-like"/>
    <property type="match status" value="1"/>
</dbReference>
<comment type="caution">
    <text evidence="3">The sequence shown here is derived from an EMBL/GenBank/DDBJ whole genome shotgun (WGS) entry which is preliminary data.</text>
</comment>
<dbReference type="GO" id="GO:0004674">
    <property type="term" value="F:protein serine/threonine kinase activity"/>
    <property type="evidence" value="ECO:0007669"/>
    <property type="project" value="UniProtKB-KW"/>
</dbReference>
<dbReference type="InterPro" id="IPR003594">
    <property type="entry name" value="HATPase_dom"/>
</dbReference>
<keyword evidence="1" id="KW-0808">Transferase</keyword>
<dbReference type="RefSeq" id="WP_259623403.1">
    <property type="nucleotide sequence ID" value="NZ_JANYMP010000005.1"/>
</dbReference>